<evidence type="ECO:0000256" key="5">
    <source>
        <dbReference type="ARBA" id="ARBA00068457"/>
    </source>
</evidence>
<dbReference type="Proteomes" id="UP000193355">
    <property type="component" value="Unassembled WGS sequence"/>
</dbReference>
<dbReference type="OrthoDB" id="9765462at2"/>
<dbReference type="Gene3D" id="2.30.40.10">
    <property type="entry name" value="Urease, subunit C, domain 1"/>
    <property type="match status" value="1"/>
</dbReference>
<evidence type="ECO:0000256" key="1">
    <source>
        <dbReference type="ARBA" id="ARBA00001947"/>
    </source>
</evidence>
<dbReference type="STRING" id="561720.SAMN06275492_12312"/>
<dbReference type="EMBL" id="FXBB01000023">
    <property type="protein sequence ID" value="SMG37269.1"/>
    <property type="molecule type" value="Genomic_DNA"/>
</dbReference>
<dbReference type="PROSITE" id="PS01137">
    <property type="entry name" value="TATD_1"/>
    <property type="match status" value="1"/>
</dbReference>
<keyword evidence="8" id="KW-1185">Reference proteome</keyword>
<dbReference type="AlphaFoldDB" id="A0A1X7K8C4"/>
<evidence type="ECO:0000313" key="8">
    <source>
        <dbReference type="Proteomes" id="UP000193355"/>
    </source>
</evidence>
<reference evidence="8" key="1">
    <citation type="submission" date="2017-04" db="EMBL/GenBank/DDBJ databases">
        <authorList>
            <person name="Varghese N."/>
            <person name="Submissions S."/>
        </authorList>
    </citation>
    <scope>NUCLEOTIDE SEQUENCE [LARGE SCALE GENOMIC DNA]</scope>
    <source>
        <strain evidence="8">USBA 82</strain>
    </source>
</reference>
<evidence type="ECO:0000256" key="4">
    <source>
        <dbReference type="ARBA" id="ARBA00055040"/>
    </source>
</evidence>
<comment type="function">
    <text evidence="4">Catalyzes the stereospecific hydrolysis of the cyclic amide bond of D-hydantoin derivatives.</text>
</comment>
<feature type="domain" description="Amidohydrolase-related" evidence="6">
    <location>
        <begin position="48"/>
        <end position="429"/>
    </location>
</feature>
<evidence type="ECO:0000256" key="2">
    <source>
        <dbReference type="ARBA" id="ARBA00008829"/>
    </source>
</evidence>
<comment type="cofactor">
    <cofactor evidence="1">
        <name>Zn(2+)</name>
        <dbReference type="ChEBI" id="CHEBI:29105"/>
    </cofactor>
</comment>
<dbReference type="GO" id="GO:0005829">
    <property type="term" value="C:cytosol"/>
    <property type="evidence" value="ECO:0007669"/>
    <property type="project" value="TreeGrafter"/>
</dbReference>
<name>A0A1X7K8C4_9BACT</name>
<dbReference type="Pfam" id="PF01979">
    <property type="entry name" value="Amidohydro_1"/>
    <property type="match status" value="1"/>
</dbReference>
<sequence>MYDLVVKDGMIITASGPLFADIALENGKIAALGKKLKGRQELNAQGLMVLPGVVDAHVHLDLPVRGDRSSDDFLSGTGAALAGGVTTVVDFTVGSHETALVEDLESRLETARPAVADYSFHCEVIGWRPGKEEQIAQAVERGITSFKFFTAYGDSGRRSDGGTLFRCFSKIAELGAVAVVHAEDDELIRVLTSELSEEQKGSMRALARTRPDTCEGAAIDQVAFYGEATGASVHVVHVSSGLGASRIDLARRRGVDITGETCPQYLFLTDEVYDRPDGHLYSASPALRSNRDRQALWSLLSSGVLDFVATDHCPFTRAQKTWKGSFSDLPYGLPGVELLLPLVYQGVLKGLIPVEHLPLITSQAPADRYGLTGKGRIVPGYDGDLVIFDPSAKWTVRAEDLHMNVDFSPYEGMEIQGKVLTTISRGEVVFGNGALCCDPGRGRFIPRKPRPTAPQSRGT</sequence>
<evidence type="ECO:0000259" key="6">
    <source>
        <dbReference type="Pfam" id="PF01979"/>
    </source>
</evidence>
<dbReference type="InterPro" id="IPR006680">
    <property type="entry name" value="Amidohydro-rel"/>
</dbReference>
<gene>
    <name evidence="7" type="ORF">SAMN06275492_12312</name>
</gene>
<dbReference type="FunFam" id="3.20.20.140:FF:000217">
    <property type="entry name" value="Dihydropyrimidinase-related protein 1"/>
    <property type="match status" value="1"/>
</dbReference>
<accession>A0A1X7K8C4</accession>
<comment type="similarity">
    <text evidence="2">Belongs to the metallo-dependent hydrolases superfamily. Hydantoinase/dihydropyrimidinase family.</text>
</comment>
<dbReference type="PANTHER" id="PTHR11647:SF1">
    <property type="entry name" value="COLLAPSIN RESPONSE MEDIATOR PROTEIN"/>
    <property type="match status" value="1"/>
</dbReference>
<organism evidence="7 8">
    <name type="scientific">Dethiosulfovibrio salsuginis</name>
    <dbReference type="NCBI Taxonomy" id="561720"/>
    <lineage>
        <taxon>Bacteria</taxon>
        <taxon>Thermotogati</taxon>
        <taxon>Synergistota</taxon>
        <taxon>Synergistia</taxon>
        <taxon>Synergistales</taxon>
        <taxon>Dethiosulfovibrionaceae</taxon>
        <taxon>Dethiosulfovibrio</taxon>
    </lineage>
</organism>
<dbReference type="InterPro" id="IPR011059">
    <property type="entry name" value="Metal-dep_hydrolase_composite"/>
</dbReference>
<protein>
    <recommendedName>
        <fullName evidence="5">D-hydantoinase</fullName>
    </recommendedName>
</protein>
<dbReference type="GO" id="GO:0016812">
    <property type="term" value="F:hydrolase activity, acting on carbon-nitrogen (but not peptide) bonds, in cyclic amides"/>
    <property type="evidence" value="ECO:0007669"/>
    <property type="project" value="TreeGrafter"/>
</dbReference>
<dbReference type="PANTHER" id="PTHR11647">
    <property type="entry name" value="HYDRANTOINASE/DIHYDROPYRIMIDINASE FAMILY MEMBER"/>
    <property type="match status" value="1"/>
</dbReference>
<dbReference type="InterPro" id="IPR032466">
    <property type="entry name" value="Metal_Hydrolase"/>
</dbReference>
<evidence type="ECO:0000256" key="3">
    <source>
        <dbReference type="ARBA" id="ARBA00022553"/>
    </source>
</evidence>
<dbReference type="SUPFAM" id="SSF51556">
    <property type="entry name" value="Metallo-dependent hydrolases"/>
    <property type="match status" value="1"/>
</dbReference>
<dbReference type="InterPro" id="IPR050378">
    <property type="entry name" value="Metallo-dep_Hydrolases_sf"/>
</dbReference>
<dbReference type="Gene3D" id="3.20.20.140">
    <property type="entry name" value="Metal-dependent hydrolases"/>
    <property type="match status" value="1"/>
</dbReference>
<keyword evidence="3" id="KW-0597">Phosphoprotein</keyword>
<dbReference type="SUPFAM" id="SSF51338">
    <property type="entry name" value="Composite domain of metallo-dependent hydrolases"/>
    <property type="match status" value="1"/>
</dbReference>
<dbReference type="InterPro" id="IPR018228">
    <property type="entry name" value="DNase_TatD-rel_CS"/>
</dbReference>
<proteinExistence type="inferred from homology"/>
<evidence type="ECO:0000313" key="7">
    <source>
        <dbReference type="EMBL" id="SMG37269.1"/>
    </source>
</evidence>